<dbReference type="InterPro" id="IPR050905">
    <property type="entry name" value="Plant_NBS-LRR"/>
</dbReference>
<reference evidence="8" key="1">
    <citation type="submission" date="2018-05" db="EMBL/GenBank/DDBJ databases">
        <title>Draft genome of Mucuna pruriens seed.</title>
        <authorList>
            <person name="Nnadi N.E."/>
            <person name="Vos R."/>
            <person name="Hasami M.H."/>
            <person name="Devisetty U.K."/>
            <person name="Aguiy J.C."/>
        </authorList>
    </citation>
    <scope>NUCLEOTIDE SEQUENCE [LARGE SCALE GENOMIC DNA]</scope>
    <source>
        <strain evidence="8">JCA_2017</strain>
    </source>
</reference>
<dbReference type="GO" id="GO:0005524">
    <property type="term" value="F:ATP binding"/>
    <property type="evidence" value="ECO:0007669"/>
    <property type="project" value="UniProtKB-KW"/>
</dbReference>
<keyword evidence="6" id="KW-0067">ATP-binding</keyword>
<keyword evidence="4" id="KW-0547">Nucleotide-binding</keyword>
<evidence type="ECO:0000313" key="8">
    <source>
        <dbReference type="EMBL" id="RDX84200.1"/>
    </source>
</evidence>
<dbReference type="InterPro" id="IPR032675">
    <property type="entry name" value="LRR_dom_sf"/>
</dbReference>
<dbReference type="Pfam" id="PF00931">
    <property type="entry name" value="NB-ARC"/>
    <property type="match status" value="1"/>
</dbReference>
<proteinExistence type="inferred from homology"/>
<protein>
    <submittedName>
        <fullName evidence="8">Disease resistance protein</fullName>
    </submittedName>
</protein>
<keyword evidence="2" id="KW-0433">Leucine-rich repeat</keyword>
<evidence type="ECO:0000256" key="2">
    <source>
        <dbReference type="ARBA" id="ARBA00022614"/>
    </source>
</evidence>
<feature type="domain" description="NB-ARC" evidence="7">
    <location>
        <begin position="11"/>
        <end position="149"/>
    </location>
</feature>
<evidence type="ECO:0000256" key="3">
    <source>
        <dbReference type="ARBA" id="ARBA00022737"/>
    </source>
</evidence>
<keyword evidence="9" id="KW-1185">Reference proteome</keyword>
<evidence type="ECO:0000256" key="1">
    <source>
        <dbReference type="ARBA" id="ARBA00008894"/>
    </source>
</evidence>
<keyword evidence="3" id="KW-0677">Repeat</keyword>
<comment type="caution">
    <text evidence="8">The sequence shown here is derived from an EMBL/GenBank/DDBJ whole genome shotgun (WGS) entry which is preliminary data.</text>
</comment>
<dbReference type="Gene3D" id="1.10.10.10">
    <property type="entry name" value="Winged helix-like DNA-binding domain superfamily/Winged helix DNA-binding domain"/>
    <property type="match status" value="1"/>
</dbReference>
<sequence length="602" mass="68626">MFVNNKCKALKDDADGMIGLYGMGGCGKTTLAMEVRKIAEAEHLFDKVLFVTVSSTVQYEFPENEERDRAQRLCMRLTEENRILMILDDVWEKLNFDAIGIPSSEQHKGCKVLITTRSDAVCTSMDCQIKIHLPILTDEEAWTLFQNKKNCKGLLIAIVAVASSLNGKAEATWRIALNKLRSSKSKIIEKGLSDPYKCLHLSYDNLDTNEAKSLFLLCSVFPEDCEILIELLTRCAIGLSVVGEVRSYEEARSEVIAAKIKLIRSCLLLNADHKCVKMHDLVRDVAHLIAKNQNKLIKCILENDATLEQNSVTYLWYEKIHTDLDCSNLEFLCICTKLEAWDEIFKRMGKLRVLFLIYKWEKKQPLLTMSFKILTDLRCLILSGWELSDISFIRDMKKLQSLSLCDCLLPSFLELQTYVVVTQLTNLKLLELKGVDMTMENFEVIKRIPQLEELYIDIWNADSENTIEFFNTFGVPKHCKEEFCSYERALLLSHFHISNEAVKGLAKIAKVLFMADIQGGAKDIIPDIFEMEGGDLNELNELHMCDSEEIECLVDTSNHLSEVGTLFSKLLELRINKMDNLRALWDGCVPANGTFEKLEMLS</sequence>
<dbReference type="PROSITE" id="PS51257">
    <property type="entry name" value="PROKAR_LIPOPROTEIN"/>
    <property type="match status" value="1"/>
</dbReference>
<dbReference type="PANTHER" id="PTHR33463:SF105">
    <property type="entry name" value="AND NB-ARC DOMAIN DISEASE RESISTANCE PROTEIN, PUTATIVE-RELATED"/>
    <property type="match status" value="1"/>
</dbReference>
<dbReference type="Gene3D" id="1.10.8.430">
    <property type="entry name" value="Helical domain of apoptotic protease-activating factors"/>
    <property type="match status" value="1"/>
</dbReference>
<dbReference type="GO" id="GO:0043531">
    <property type="term" value="F:ADP binding"/>
    <property type="evidence" value="ECO:0007669"/>
    <property type="project" value="InterPro"/>
</dbReference>
<evidence type="ECO:0000256" key="5">
    <source>
        <dbReference type="ARBA" id="ARBA00022821"/>
    </source>
</evidence>
<dbReference type="Proteomes" id="UP000257109">
    <property type="component" value="Unassembled WGS sequence"/>
</dbReference>
<feature type="non-terminal residue" evidence="8">
    <location>
        <position position="1"/>
    </location>
</feature>
<dbReference type="PRINTS" id="PR00364">
    <property type="entry name" value="DISEASERSIST"/>
</dbReference>
<gene>
    <name evidence="8" type="ORF">CR513_34787</name>
</gene>
<dbReference type="Gene3D" id="3.40.50.300">
    <property type="entry name" value="P-loop containing nucleotide triphosphate hydrolases"/>
    <property type="match status" value="1"/>
</dbReference>
<dbReference type="SUPFAM" id="SSF52058">
    <property type="entry name" value="L domain-like"/>
    <property type="match status" value="1"/>
</dbReference>
<dbReference type="STRING" id="157652.A0A371G0Z8"/>
<dbReference type="OrthoDB" id="1435486at2759"/>
<dbReference type="InterPro" id="IPR027417">
    <property type="entry name" value="P-loop_NTPase"/>
</dbReference>
<dbReference type="GO" id="GO:0006952">
    <property type="term" value="P:defense response"/>
    <property type="evidence" value="ECO:0007669"/>
    <property type="project" value="UniProtKB-KW"/>
</dbReference>
<evidence type="ECO:0000313" key="9">
    <source>
        <dbReference type="Proteomes" id="UP000257109"/>
    </source>
</evidence>
<name>A0A371G0Z8_MUCPR</name>
<keyword evidence="5" id="KW-0611">Plant defense</keyword>
<organism evidence="8 9">
    <name type="scientific">Mucuna pruriens</name>
    <name type="common">Velvet bean</name>
    <name type="synonym">Dolichos pruriens</name>
    <dbReference type="NCBI Taxonomy" id="157652"/>
    <lineage>
        <taxon>Eukaryota</taxon>
        <taxon>Viridiplantae</taxon>
        <taxon>Streptophyta</taxon>
        <taxon>Embryophyta</taxon>
        <taxon>Tracheophyta</taxon>
        <taxon>Spermatophyta</taxon>
        <taxon>Magnoliopsida</taxon>
        <taxon>eudicotyledons</taxon>
        <taxon>Gunneridae</taxon>
        <taxon>Pentapetalae</taxon>
        <taxon>rosids</taxon>
        <taxon>fabids</taxon>
        <taxon>Fabales</taxon>
        <taxon>Fabaceae</taxon>
        <taxon>Papilionoideae</taxon>
        <taxon>50 kb inversion clade</taxon>
        <taxon>NPAAA clade</taxon>
        <taxon>indigoferoid/millettioid clade</taxon>
        <taxon>Phaseoleae</taxon>
        <taxon>Mucuna</taxon>
    </lineage>
</organism>
<dbReference type="Gene3D" id="3.80.10.10">
    <property type="entry name" value="Ribonuclease Inhibitor"/>
    <property type="match status" value="1"/>
</dbReference>
<dbReference type="InterPro" id="IPR002182">
    <property type="entry name" value="NB-ARC"/>
</dbReference>
<accession>A0A371G0Z8</accession>
<dbReference type="InterPro" id="IPR042197">
    <property type="entry name" value="Apaf_helical"/>
</dbReference>
<evidence type="ECO:0000256" key="4">
    <source>
        <dbReference type="ARBA" id="ARBA00022741"/>
    </source>
</evidence>
<comment type="similarity">
    <text evidence="1">Belongs to the disease resistance NB-LRR family.</text>
</comment>
<dbReference type="PANTHER" id="PTHR33463">
    <property type="entry name" value="NB-ARC DOMAIN-CONTAINING PROTEIN-RELATED"/>
    <property type="match status" value="1"/>
</dbReference>
<evidence type="ECO:0000259" key="7">
    <source>
        <dbReference type="Pfam" id="PF00931"/>
    </source>
</evidence>
<dbReference type="AlphaFoldDB" id="A0A371G0Z8"/>
<evidence type="ECO:0000256" key="6">
    <source>
        <dbReference type="ARBA" id="ARBA00022840"/>
    </source>
</evidence>
<dbReference type="SUPFAM" id="SSF52540">
    <property type="entry name" value="P-loop containing nucleoside triphosphate hydrolases"/>
    <property type="match status" value="1"/>
</dbReference>
<dbReference type="InterPro" id="IPR036388">
    <property type="entry name" value="WH-like_DNA-bd_sf"/>
</dbReference>
<dbReference type="EMBL" id="QJKJ01007116">
    <property type="protein sequence ID" value="RDX84200.1"/>
    <property type="molecule type" value="Genomic_DNA"/>
</dbReference>